<protein>
    <submittedName>
        <fullName evidence="2">Unannotated protein</fullName>
    </submittedName>
</protein>
<proteinExistence type="predicted"/>
<dbReference type="EMBL" id="CAEZZM010000027">
    <property type="protein sequence ID" value="CAB4758673.1"/>
    <property type="molecule type" value="Genomic_DNA"/>
</dbReference>
<gene>
    <name evidence="2" type="ORF">UFOPK2872_00374</name>
</gene>
<reference evidence="2" key="1">
    <citation type="submission" date="2020-05" db="EMBL/GenBank/DDBJ databases">
        <authorList>
            <person name="Chiriac C."/>
            <person name="Salcher M."/>
            <person name="Ghai R."/>
            <person name="Kavagutti S V."/>
        </authorList>
    </citation>
    <scope>NUCLEOTIDE SEQUENCE</scope>
</reference>
<organism evidence="2">
    <name type="scientific">freshwater metagenome</name>
    <dbReference type="NCBI Taxonomy" id="449393"/>
    <lineage>
        <taxon>unclassified sequences</taxon>
        <taxon>metagenomes</taxon>
        <taxon>ecological metagenomes</taxon>
    </lineage>
</organism>
<dbReference type="AlphaFoldDB" id="A0A6J6UJ10"/>
<feature type="domain" description="Thioredoxin" evidence="1">
    <location>
        <begin position="150"/>
        <end position="293"/>
    </location>
</feature>
<evidence type="ECO:0000259" key="1">
    <source>
        <dbReference type="PROSITE" id="PS51352"/>
    </source>
</evidence>
<dbReference type="NCBIfam" id="TIGR01409">
    <property type="entry name" value="TAT_signal_seq"/>
    <property type="match status" value="1"/>
</dbReference>
<dbReference type="PROSITE" id="PS51352">
    <property type="entry name" value="THIOREDOXIN_2"/>
    <property type="match status" value="1"/>
</dbReference>
<dbReference type="InterPro" id="IPR013766">
    <property type="entry name" value="Thioredoxin_domain"/>
</dbReference>
<sequence length="294" mass="30478">MISRRRFITGAIAIAGGGSVVGSVASCSGGSSPSNMAALTDLQIVQRFPQVLVPGNIRIPISLANNDGLLAVDGAIELPETLTANIVNAETGEVVVGPITAQRHDAGLSIPYYPFRANVEEVGIYSIVLDGGSPDGAGIQIMDPSQISIPLVGAALPPFDTPTVDNNRGVNPICTYLPAACSLHNITLTDALALGKPVAYLVGTPAHCSTGTCSPALEALLQVSEKLADSMTFIHAEIYTDDTATVVAPAVEALNMTYEPALFITDAQGIVVERLDAVFDADEINEVLVTLGLQ</sequence>
<accession>A0A6J6UJ10</accession>
<name>A0A6J6UJ10_9ZZZZ</name>
<evidence type="ECO:0000313" key="2">
    <source>
        <dbReference type="EMBL" id="CAB4758673.1"/>
    </source>
</evidence>
<dbReference type="InterPro" id="IPR019546">
    <property type="entry name" value="TAT_signal_bac_arc"/>
</dbReference>
<dbReference type="PROSITE" id="PS51257">
    <property type="entry name" value="PROKAR_LIPOPROTEIN"/>
    <property type="match status" value="1"/>
</dbReference>